<reference evidence="4 5" key="1">
    <citation type="submission" date="2019-12" db="EMBL/GenBank/DDBJ databases">
        <title>Complete genome sequence of Algicella marina strain 9Alg 56(T) isolated from the red alga Tichocarpus crinitus.</title>
        <authorList>
            <person name="Kim S.-G."/>
            <person name="Nedashkovskaya O.I."/>
        </authorList>
    </citation>
    <scope>NUCLEOTIDE SEQUENCE [LARGE SCALE GENOMIC DNA]</scope>
    <source>
        <strain evidence="4 5">9Alg 56</strain>
    </source>
</reference>
<dbReference type="InterPro" id="IPR050595">
    <property type="entry name" value="Bact_response_regulator"/>
</dbReference>
<evidence type="ECO:0000313" key="5">
    <source>
        <dbReference type="Proteomes" id="UP000464495"/>
    </source>
</evidence>
<keyword evidence="1 2" id="KW-0597">Phosphoprotein</keyword>
<dbReference type="Pfam" id="PF00072">
    <property type="entry name" value="Response_reg"/>
    <property type="match status" value="1"/>
</dbReference>
<dbReference type="Gene3D" id="3.40.50.2300">
    <property type="match status" value="1"/>
</dbReference>
<evidence type="ECO:0000256" key="2">
    <source>
        <dbReference type="PROSITE-ProRule" id="PRU00169"/>
    </source>
</evidence>
<evidence type="ECO:0000259" key="3">
    <source>
        <dbReference type="PROSITE" id="PS50110"/>
    </source>
</evidence>
<dbReference type="PANTHER" id="PTHR44591:SF25">
    <property type="entry name" value="CHEMOTAXIS TWO-COMPONENT RESPONSE REGULATOR"/>
    <property type="match status" value="1"/>
</dbReference>
<proteinExistence type="predicted"/>
<feature type="modified residue" description="4-aspartylphosphate" evidence="2">
    <location>
        <position position="52"/>
    </location>
</feature>
<name>A0A6P1T5D6_9RHOB</name>
<dbReference type="InterPro" id="IPR001789">
    <property type="entry name" value="Sig_transdc_resp-reg_receiver"/>
</dbReference>
<dbReference type="GO" id="GO:0000160">
    <property type="term" value="P:phosphorelay signal transduction system"/>
    <property type="evidence" value="ECO:0007669"/>
    <property type="project" value="InterPro"/>
</dbReference>
<protein>
    <submittedName>
        <fullName evidence="4">Response regulator</fullName>
    </submittedName>
</protein>
<dbReference type="SUPFAM" id="SSF52172">
    <property type="entry name" value="CheY-like"/>
    <property type="match status" value="1"/>
</dbReference>
<dbReference type="RefSeq" id="WP_161863427.1">
    <property type="nucleotide sequence ID" value="NZ_CP046620.1"/>
</dbReference>
<dbReference type="EMBL" id="CP046620">
    <property type="protein sequence ID" value="QHQ36883.1"/>
    <property type="molecule type" value="Genomic_DNA"/>
</dbReference>
<organism evidence="4 5">
    <name type="scientific">Algicella marina</name>
    <dbReference type="NCBI Taxonomy" id="2683284"/>
    <lineage>
        <taxon>Bacteria</taxon>
        <taxon>Pseudomonadati</taxon>
        <taxon>Pseudomonadota</taxon>
        <taxon>Alphaproteobacteria</taxon>
        <taxon>Rhodobacterales</taxon>
        <taxon>Paracoccaceae</taxon>
        <taxon>Algicella</taxon>
    </lineage>
</organism>
<dbReference type="Proteomes" id="UP000464495">
    <property type="component" value="Chromosome"/>
</dbReference>
<dbReference type="PROSITE" id="PS50110">
    <property type="entry name" value="RESPONSE_REGULATORY"/>
    <property type="match status" value="1"/>
</dbReference>
<accession>A0A6P1T5D6</accession>
<dbReference type="KEGG" id="amaq:GO499_17685"/>
<gene>
    <name evidence="4" type="ORF">GO499_17685</name>
</gene>
<dbReference type="SMART" id="SM00448">
    <property type="entry name" value="REC"/>
    <property type="match status" value="1"/>
</dbReference>
<evidence type="ECO:0000256" key="1">
    <source>
        <dbReference type="ARBA" id="ARBA00022553"/>
    </source>
</evidence>
<dbReference type="InterPro" id="IPR011006">
    <property type="entry name" value="CheY-like_superfamily"/>
</dbReference>
<dbReference type="PANTHER" id="PTHR44591">
    <property type="entry name" value="STRESS RESPONSE REGULATOR PROTEIN 1"/>
    <property type="match status" value="1"/>
</dbReference>
<sequence length="119" mass="13148">MSRVLAVDDTRALRMMLGECLKKGGHEVVLAVDGVEALDKLREHKPDIVITDLNMPRMNGLDFIEAARKEPEGKSLPMLLLTTETAQALKDRAKAVKATGWLTKPFDPNQILALVEQLS</sequence>
<evidence type="ECO:0000313" key="4">
    <source>
        <dbReference type="EMBL" id="QHQ36883.1"/>
    </source>
</evidence>
<dbReference type="AlphaFoldDB" id="A0A6P1T5D6"/>
<keyword evidence="5" id="KW-1185">Reference proteome</keyword>
<feature type="domain" description="Response regulatory" evidence="3">
    <location>
        <begin position="3"/>
        <end position="119"/>
    </location>
</feature>